<dbReference type="OrthoDB" id="1857819at2759"/>
<dbReference type="GO" id="GO:0005739">
    <property type="term" value="C:mitochondrion"/>
    <property type="evidence" value="ECO:0007669"/>
    <property type="project" value="TreeGrafter"/>
</dbReference>
<keyword evidence="3" id="KW-1185">Reference proteome</keyword>
<reference evidence="2" key="1">
    <citation type="submission" date="2019-12" db="EMBL/GenBank/DDBJ databases">
        <authorList>
            <person name="Scholes J."/>
        </authorList>
    </citation>
    <scope>NUCLEOTIDE SEQUENCE</scope>
</reference>
<name>A0A9N7MLV3_STRHE</name>
<feature type="coiled-coil region" evidence="1">
    <location>
        <begin position="33"/>
        <end position="60"/>
    </location>
</feature>
<dbReference type="EMBL" id="CACSLK010004199">
    <property type="protein sequence ID" value="CAA0809946.1"/>
    <property type="molecule type" value="Genomic_DNA"/>
</dbReference>
<gene>
    <name evidence="2" type="ORF">SHERM_11855</name>
</gene>
<dbReference type="Proteomes" id="UP001153555">
    <property type="component" value="Unassembled WGS sequence"/>
</dbReference>
<keyword evidence="1" id="KW-0175">Coiled coil</keyword>
<dbReference type="AlphaFoldDB" id="A0A9N7MLV3"/>
<dbReference type="PANTHER" id="PTHR38355:SF1">
    <property type="entry name" value="OS06G0149500 PROTEIN"/>
    <property type="match status" value="1"/>
</dbReference>
<sequence>MEQAISALNRAANSNAVVNTALAAVFGVLAARSVAQEREIKALEAEKDDLVKANKAIKSTIWDWKQKLYAEAEANPQNALVPLLTLKSIYGEAAADGDEKQEGKAPTPKIMI</sequence>
<evidence type="ECO:0000313" key="3">
    <source>
        <dbReference type="Proteomes" id="UP001153555"/>
    </source>
</evidence>
<protein>
    <submittedName>
        <fullName evidence="2">Uncharacterized protein</fullName>
    </submittedName>
</protein>
<accession>A0A9N7MLV3</accession>
<organism evidence="2 3">
    <name type="scientific">Striga hermonthica</name>
    <name type="common">Purple witchweed</name>
    <name type="synonym">Buchnera hermonthica</name>
    <dbReference type="NCBI Taxonomy" id="68872"/>
    <lineage>
        <taxon>Eukaryota</taxon>
        <taxon>Viridiplantae</taxon>
        <taxon>Streptophyta</taxon>
        <taxon>Embryophyta</taxon>
        <taxon>Tracheophyta</taxon>
        <taxon>Spermatophyta</taxon>
        <taxon>Magnoliopsida</taxon>
        <taxon>eudicotyledons</taxon>
        <taxon>Gunneridae</taxon>
        <taxon>Pentapetalae</taxon>
        <taxon>asterids</taxon>
        <taxon>lamiids</taxon>
        <taxon>Lamiales</taxon>
        <taxon>Orobanchaceae</taxon>
        <taxon>Buchnereae</taxon>
        <taxon>Striga</taxon>
    </lineage>
</organism>
<proteinExistence type="predicted"/>
<evidence type="ECO:0000313" key="2">
    <source>
        <dbReference type="EMBL" id="CAA0809946.1"/>
    </source>
</evidence>
<comment type="caution">
    <text evidence="2">The sequence shown here is derived from an EMBL/GenBank/DDBJ whole genome shotgun (WGS) entry which is preliminary data.</text>
</comment>
<evidence type="ECO:0000256" key="1">
    <source>
        <dbReference type="SAM" id="Coils"/>
    </source>
</evidence>
<dbReference type="PANTHER" id="PTHR38355">
    <property type="entry name" value="OS06G0149500 PROTEIN"/>
    <property type="match status" value="1"/>
</dbReference>